<dbReference type="EMBL" id="JACHGG010000001">
    <property type="protein sequence ID" value="MBB6057215.1"/>
    <property type="molecule type" value="Genomic_DNA"/>
</dbReference>
<dbReference type="NCBIfam" id="TIGR04183">
    <property type="entry name" value="Por_Secre_tail"/>
    <property type="match status" value="1"/>
</dbReference>
<accession>A0A7W9WAD3</accession>
<organism evidence="2 3">
    <name type="scientific">Hymenobacter luteus</name>
    <dbReference type="NCBI Taxonomy" id="1411122"/>
    <lineage>
        <taxon>Bacteria</taxon>
        <taxon>Pseudomonadati</taxon>
        <taxon>Bacteroidota</taxon>
        <taxon>Cytophagia</taxon>
        <taxon>Cytophagales</taxon>
        <taxon>Hymenobacteraceae</taxon>
        <taxon>Hymenobacter</taxon>
    </lineage>
</organism>
<feature type="signal peptide" evidence="1">
    <location>
        <begin position="1"/>
        <end position="20"/>
    </location>
</feature>
<proteinExistence type="predicted"/>
<evidence type="ECO:0000256" key="1">
    <source>
        <dbReference type="SAM" id="SignalP"/>
    </source>
</evidence>
<dbReference type="AlphaFoldDB" id="A0A7W9WAD3"/>
<evidence type="ECO:0008006" key="4">
    <source>
        <dbReference type="Google" id="ProtNLM"/>
    </source>
</evidence>
<name>A0A7W9WAD3_9BACT</name>
<keyword evidence="1" id="KW-0732">Signal</keyword>
<keyword evidence="3" id="KW-1185">Reference proteome</keyword>
<reference evidence="2 3" key="1">
    <citation type="submission" date="2020-08" db="EMBL/GenBank/DDBJ databases">
        <title>Genomic Encyclopedia of Type Strains, Phase IV (KMG-IV): sequencing the most valuable type-strain genomes for metagenomic binning, comparative biology and taxonomic classification.</title>
        <authorList>
            <person name="Goeker M."/>
        </authorList>
    </citation>
    <scope>NUCLEOTIDE SEQUENCE [LARGE SCALE GENOMIC DNA]</scope>
    <source>
        <strain evidence="2 3">DSM 26718</strain>
    </source>
</reference>
<dbReference type="RefSeq" id="WP_183402497.1">
    <property type="nucleotide sequence ID" value="NZ_JACHGG010000001.1"/>
</dbReference>
<evidence type="ECO:0000313" key="3">
    <source>
        <dbReference type="Proteomes" id="UP000532746"/>
    </source>
</evidence>
<feature type="chain" id="PRO_5030761554" description="T9SS type A sorting domain-containing protein" evidence="1">
    <location>
        <begin position="21"/>
        <end position="308"/>
    </location>
</feature>
<gene>
    <name evidence="2" type="ORF">HNQ93_000045</name>
</gene>
<comment type="caution">
    <text evidence="2">The sequence shown here is derived from an EMBL/GenBank/DDBJ whole genome shotgun (WGS) entry which is preliminary data.</text>
</comment>
<protein>
    <recommendedName>
        <fullName evidence="4">T9SS type A sorting domain-containing protein</fullName>
    </recommendedName>
</protein>
<evidence type="ECO:0000313" key="2">
    <source>
        <dbReference type="EMBL" id="MBB6057215.1"/>
    </source>
</evidence>
<dbReference type="Proteomes" id="UP000532746">
    <property type="component" value="Unassembled WGS sequence"/>
</dbReference>
<sequence length="308" mass="32898">MRHFLRFLIVGAGLSAGATAAWGQTPAPNPNNSFEVWEARNPQREVPRGWVTTEDLVEQEEPVELPDLGFVTKSTDARQGSLAVSLNTVLLPGLKDPIFGFVGNGSPTSVGVPYTARPARLQFWYKLTGPGAATDEAYIQAVLTRYQSRKTELIGGIGLVLPPAATYTLVSEPLEYESLSLSPDTVSIDAFSGTADELHAGTSLLLDDIQLTGSITATRNPEAEAALQIYPNPSATGEFSLASLADAAFSTAPFTVTDVTGRVVLRQEKAPLSAARGRLVDLRGQRGGVYLLQLHTPAGVLTRKLVIR</sequence>
<dbReference type="InterPro" id="IPR026444">
    <property type="entry name" value="Secre_tail"/>
</dbReference>